<evidence type="ECO:0000313" key="3">
    <source>
        <dbReference type="Proteomes" id="UP000324222"/>
    </source>
</evidence>
<gene>
    <name evidence="2" type="ORF">E2C01_081381</name>
</gene>
<organism evidence="2 3">
    <name type="scientific">Portunus trituberculatus</name>
    <name type="common">Swimming crab</name>
    <name type="synonym">Neptunus trituberculatus</name>
    <dbReference type="NCBI Taxonomy" id="210409"/>
    <lineage>
        <taxon>Eukaryota</taxon>
        <taxon>Metazoa</taxon>
        <taxon>Ecdysozoa</taxon>
        <taxon>Arthropoda</taxon>
        <taxon>Crustacea</taxon>
        <taxon>Multicrustacea</taxon>
        <taxon>Malacostraca</taxon>
        <taxon>Eumalacostraca</taxon>
        <taxon>Eucarida</taxon>
        <taxon>Decapoda</taxon>
        <taxon>Pleocyemata</taxon>
        <taxon>Brachyura</taxon>
        <taxon>Eubrachyura</taxon>
        <taxon>Portunoidea</taxon>
        <taxon>Portunidae</taxon>
        <taxon>Portuninae</taxon>
        <taxon>Portunus</taxon>
    </lineage>
</organism>
<evidence type="ECO:0000256" key="1">
    <source>
        <dbReference type="SAM" id="MobiDB-lite"/>
    </source>
</evidence>
<dbReference type="Proteomes" id="UP000324222">
    <property type="component" value="Unassembled WGS sequence"/>
</dbReference>
<feature type="compositionally biased region" description="Basic and acidic residues" evidence="1">
    <location>
        <begin position="14"/>
        <end position="25"/>
    </location>
</feature>
<comment type="caution">
    <text evidence="2">The sequence shown here is derived from an EMBL/GenBank/DDBJ whole genome shotgun (WGS) entry which is preliminary data.</text>
</comment>
<evidence type="ECO:0000313" key="2">
    <source>
        <dbReference type="EMBL" id="MPC86549.1"/>
    </source>
</evidence>
<dbReference type="AlphaFoldDB" id="A0A5B7IWH6"/>
<name>A0A5B7IWH6_PORTR</name>
<proteinExistence type="predicted"/>
<keyword evidence="3" id="KW-1185">Reference proteome</keyword>
<sequence length="148" mass="15597">MEVDEGGGIRGKKERGTGKARDRLRCGGSRGGGGAVATRRPANLAVRRKVNEAVAGDWRKASCEVQGGTQGGTRSECARRGCLGRLRLSEELRFGKFGGVLSGAYQMAATVVETWRGETAVAVTAATKTKGFDSTTMIPAAKQSSYQK</sequence>
<reference evidence="2 3" key="1">
    <citation type="submission" date="2019-05" db="EMBL/GenBank/DDBJ databases">
        <title>Another draft genome of Portunus trituberculatus and its Hox gene families provides insights of decapod evolution.</title>
        <authorList>
            <person name="Jeong J.-H."/>
            <person name="Song I."/>
            <person name="Kim S."/>
            <person name="Choi T."/>
            <person name="Kim D."/>
            <person name="Ryu S."/>
            <person name="Kim W."/>
        </authorList>
    </citation>
    <scope>NUCLEOTIDE SEQUENCE [LARGE SCALE GENOMIC DNA]</scope>
    <source>
        <tissue evidence="2">Muscle</tissue>
    </source>
</reference>
<feature type="region of interest" description="Disordered" evidence="1">
    <location>
        <begin position="1"/>
        <end position="40"/>
    </location>
</feature>
<protein>
    <submittedName>
        <fullName evidence="2">Uncharacterized protein</fullName>
    </submittedName>
</protein>
<dbReference type="EMBL" id="VSRR010071834">
    <property type="protein sequence ID" value="MPC86549.1"/>
    <property type="molecule type" value="Genomic_DNA"/>
</dbReference>
<accession>A0A5B7IWH6</accession>